<dbReference type="EMBL" id="BJZO01000014">
    <property type="protein sequence ID" value="GEO80713.1"/>
    <property type="molecule type" value="Genomic_DNA"/>
</dbReference>
<comment type="caution">
    <text evidence="1">The sequence shown here is derived from an EMBL/GenBank/DDBJ whole genome shotgun (WGS) entry which is preliminary data.</text>
</comment>
<reference evidence="1 2" key="1">
    <citation type="submission" date="2019-07" db="EMBL/GenBank/DDBJ databases">
        <title>Whole genome shotgun sequence of Rhodospirillum oryzae NBRC 107573.</title>
        <authorList>
            <person name="Hosoyama A."/>
            <person name="Uohara A."/>
            <person name="Ohji S."/>
            <person name="Ichikawa N."/>
        </authorList>
    </citation>
    <scope>NUCLEOTIDE SEQUENCE [LARGE SCALE GENOMIC DNA]</scope>
    <source>
        <strain evidence="1 2">NBRC 107573</strain>
    </source>
</reference>
<protein>
    <submittedName>
        <fullName evidence="1">Uncharacterized protein</fullName>
    </submittedName>
</protein>
<dbReference type="AlphaFoldDB" id="A0A512H5J7"/>
<keyword evidence="2" id="KW-1185">Reference proteome</keyword>
<accession>A0A512H5J7</accession>
<dbReference type="Proteomes" id="UP000321567">
    <property type="component" value="Unassembled WGS sequence"/>
</dbReference>
<gene>
    <name evidence="1" type="ORF">ROR02_08440</name>
</gene>
<sequence length="117" mass="12903">MGIHPPHLFARGDWSGQACGKLPGVLETQDAIKPFAPVIVNEVLKPKAKAKGRDSLPCGSAPWSLRPRRLESVALFRRTPLIRARYLCNKKRARRLTPPVLQTQPGLFQKGGDLGKT</sequence>
<name>A0A512H5J7_9PROT</name>
<evidence type="ECO:0000313" key="2">
    <source>
        <dbReference type="Proteomes" id="UP000321567"/>
    </source>
</evidence>
<organism evidence="1 2">
    <name type="scientific">Pararhodospirillum oryzae</name>
    <dbReference type="NCBI Taxonomy" id="478448"/>
    <lineage>
        <taxon>Bacteria</taxon>
        <taxon>Pseudomonadati</taxon>
        <taxon>Pseudomonadota</taxon>
        <taxon>Alphaproteobacteria</taxon>
        <taxon>Rhodospirillales</taxon>
        <taxon>Rhodospirillaceae</taxon>
        <taxon>Pararhodospirillum</taxon>
    </lineage>
</organism>
<proteinExistence type="predicted"/>
<evidence type="ECO:0000313" key="1">
    <source>
        <dbReference type="EMBL" id="GEO80713.1"/>
    </source>
</evidence>